<organism evidence="2 3">
    <name type="scientific">Jaapia argillacea MUCL 33604</name>
    <dbReference type="NCBI Taxonomy" id="933084"/>
    <lineage>
        <taxon>Eukaryota</taxon>
        <taxon>Fungi</taxon>
        <taxon>Dikarya</taxon>
        <taxon>Basidiomycota</taxon>
        <taxon>Agaricomycotina</taxon>
        <taxon>Agaricomycetes</taxon>
        <taxon>Agaricomycetidae</taxon>
        <taxon>Jaapiales</taxon>
        <taxon>Jaapiaceae</taxon>
        <taxon>Jaapia</taxon>
    </lineage>
</organism>
<sequence>MYHKQAGTSSNDPIPPYVSTGTHKDDWDGIHITDTPINLETNPFNPPKGSSCPINQLPAELLSHIFMVGTLDAAEEVLEEEDMSEEDDMSDDDEEEEGEGEAPEFQVLVSHVCKHWREVALQTPALWTTIDFAEGAPFEKSATWVERSKGCALDIGIDCCPDDDDGEQEDDEDEDDEDEDEDDGEVGPSEKPPSFTLQHLTAAMIIVEPHIARWKSFQIGADTYEYIYLALTRLSKCPPAPLLELLQFHIYDDWDDVSVFAPANLRDPFHLIFQGEAPKLTQISLWGVHISWSQSHFLSGLTELEMAYHTEDVRPSFTEFTQILRNSTSLETLALSASGPAGSPEDWYSEDNMLPFETIEIPTLKNLVLAYFDPKYASGLMNTFYPPNLESLTLDFDEHDWTDFVNQLSTPRPGKTKSLFSTLTHLKISALACNSAAVNTMYTSLVNLKSINLNFDHMDEHFFQKLAQPVAVNLAEPNAIIIVQESMAGPKTPMFLPNLEAITTSGIGGPDMKAFVEVRKRAGVPLKTVFMNQDDDVEEAEEAFFREQLESFEFFEGSEDELDLEPVEVDDGANEWEDED</sequence>
<protein>
    <submittedName>
        <fullName evidence="2">Uncharacterized protein</fullName>
    </submittedName>
</protein>
<feature type="compositionally biased region" description="Acidic residues" evidence="1">
    <location>
        <begin position="160"/>
        <end position="185"/>
    </location>
</feature>
<evidence type="ECO:0000313" key="3">
    <source>
        <dbReference type="Proteomes" id="UP000027265"/>
    </source>
</evidence>
<dbReference type="SUPFAM" id="SSF52047">
    <property type="entry name" value="RNI-like"/>
    <property type="match status" value="1"/>
</dbReference>
<name>A0A067Q8H9_9AGAM</name>
<dbReference type="STRING" id="933084.A0A067Q8H9"/>
<keyword evidence="3" id="KW-1185">Reference proteome</keyword>
<feature type="region of interest" description="Disordered" evidence="1">
    <location>
        <begin position="78"/>
        <end position="102"/>
    </location>
</feature>
<dbReference type="AlphaFoldDB" id="A0A067Q8H9"/>
<dbReference type="HOGENOM" id="CLU_020999_1_2_1"/>
<dbReference type="InterPro" id="IPR032675">
    <property type="entry name" value="LRR_dom_sf"/>
</dbReference>
<dbReference type="Gene3D" id="3.80.10.10">
    <property type="entry name" value="Ribonuclease Inhibitor"/>
    <property type="match status" value="1"/>
</dbReference>
<dbReference type="InParanoid" id="A0A067Q8H9"/>
<feature type="region of interest" description="Disordered" evidence="1">
    <location>
        <begin position="1"/>
        <end position="28"/>
    </location>
</feature>
<evidence type="ECO:0000313" key="2">
    <source>
        <dbReference type="EMBL" id="KDQ62425.1"/>
    </source>
</evidence>
<feature type="region of interest" description="Disordered" evidence="1">
    <location>
        <begin position="156"/>
        <end position="194"/>
    </location>
</feature>
<feature type="compositionally biased region" description="Polar residues" evidence="1">
    <location>
        <begin position="1"/>
        <end position="12"/>
    </location>
</feature>
<dbReference type="Proteomes" id="UP000027265">
    <property type="component" value="Unassembled WGS sequence"/>
</dbReference>
<gene>
    <name evidence="2" type="ORF">JAAARDRAFT_30333</name>
</gene>
<dbReference type="EMBL" id="KL197711">
    <property type="protein sequence ID" value="KDQ62425.1"/>
    <property type="molecule type" value="Genomic_DNA"/>
</dbReference>
<dbReference type="Gene3D" id="1.20.1280.50">
    <property type="match status" value="1"/>
</dbReference>
<feature type="region of interest" description="Disordered" evidence="1">
    <location>
        <begin position="557"/>
        <end position="580"/>
    </location>
</feature>
<proteinExistence type="predicted"/>
<accession>A0A067Q8H9</accession>
<dbReference type="OrthoDB" id="3341212at2759"/>
<reference evidence="3" key="1">
    <citation type="journal article" date="2014" name="Proc. Natl. Acad. Sci. U.S.A.">
        <title>Extensive sampling of basidiomycete genomes demonstrates inadequacy of the white-rot/brown-rot paradigm for wood decay fungi.</title>
        <authorList>
            <person name="Riley R."/>
            <person name="Salamov A.A."/>
            <person name="Brown D.W."/>
            <person name="Nagy L.G."/>
            <person name="Floudas D."/>
            <person name="Held B.W."/>
            <person name="Levasseur A."/>
            <person name="Lombard V."/>
            <person name="Morin E."/>
            <person name="Otillar R."/>
            <person name="Lindquist E.A."/>
            <person name="Sun H."/>
            <person name="LaButti K.M."/>
            <person name="Schmutz J."/>
            <person name="Jabbour D."/>
            <person name="Luo H."/>
            <person name="Baker S.E."/>
            <person name="Pisabarro A.G."/>
            <person name="Walton J.D."/>
            <person name="Blanchette R.A."/>
            <person name="Henrissat B."/>
            <person name="Martin F."/>
            <person name="Cullen D."/>
            <person name="Hibbett D.S."/>
            <person name="Grigoriev I.V."/>
        </authorList>
    </citation>
    <scope>NUCLEOTIDE SEQUENCE [LARGE SCALE GENOMIC DNA]</scope>
    <source>
        <strain evidence="3">MUCL 33604</strain>
    </source>
</reference>
<evidence type="ECO:0000256" key="1">
    <source>
        <dbReference type="SAM" id="MobiDB-lite"/>
    </source>
</evidence>